<gene>
    <name evidence="1" type="ORF">O6H91_12G092100</name>
</gene>
<proteinExistence type="predicted"/>
<dbReference type="EMBL" id="CM055103">
    <property type="protein sequence ID" value="KAJ7537004.1"/>
    <property type="molecule type" value="Genomic_DNA"/>
</dbReference>
<evidence type="ECO:0000313" key="1">
    <source>
        <dbReference type="EMBL" id="KAJ7537004.1"/>
    </source>
</evidence>
<keyword evidence="2" id="KW-1185">Reference proteome</keyword>
<reference evidence="2" key="1">
    <citation type="journal article" date="2024" name="Proc. Natl. Acad. Sci. U.S.A.">
        <title>Extraordinary preservation of gene collinearity over three hundred million years revealed in homosporous lycophytes.</title>
        <authorList>
            <person name="Li C."/>
            <person name="Wickell D."/>
            <person name="Kuo L.Y."/>
            <person name="Chen X."/>
            <person name="Nie B."/>
            <person name="Liao X."/>
            <person name="Peng D."/>
            <person name="Ji J."/>
            <person name="Jenkins J."/>
            <person name="Williams M."/>
            <person name="Shu S."/>
            <person name="Plott C."/>
            <person name="Barry K."/>
            <person name="Rajasekar S."/>
            <person name="Grimwood J."/>
            <person name="Han X."/>
            <person name="Sun S."/>
            <person name="Hou Z."/>
            <person name="He W."/>
            <person name="Dai G."/>
            <person name="Sun C."/>
            <person name="Schmutz J."/>
            <person name="Leebens-Mack J.H."/>
            <person name="Li F.W."/>
            <person name="Wang L."/>
        </authorList>
    </citation>
    <scope>NUCLEOTIDE SEQUENCE [LARGE SCALE GENOMIC DNA]</scope>
    <source>
        <strain evidence="2">cv. PW_Plant_1</strain>
    </source>
</reference>
<protein>
    <submittedName>
        <fullName evidence="1">Uncharacterized protein</fullName>
    </submittedName>
</protein>
<comment type="caution">
    <text evidence="1">The sequence shown here is derived from an EMBL/GenBank/DDBJ whole genome shotgun (WGS) entry which is preliminary data.</text>
</comment>
<sequence>MDACKQRGVLRSLLLLMHFYSYHVLQGQGLQVEKLLEEPREAVSQLLQYGNEISGHINAELPLNKEQKMTDTKALVYGRKMLQREALEDLSCRTSSCKLNSPYASTNSGPLTEGARGYSKPASGGILESERLIPSGPDPLPLDACTRVFPLESPIRPNSKARKPILLTSAPSPIRPNALEAERLVPSGPDPLHHSSSPQRKIPPKKTFSMP</sequence>
<name>A0ACC2C4U6_DIPCM</name>
<dbReference type="Proteomes" id="UP001162992">
    <property type="component" value="Chromosome 12"/>
</dbReference>
<evidence type="ECO:0000313" key="2">
    <source>
        <dbReference type="Proteomes" id="UP001162992"/>
    </source>
</evidence>
<accession>A0ACC2C4U6</accession>
<organism evidence="1 2">
    <name type="scientific">Diphasiastrum complanatum</name>
    <name type="common">Issler's clubmoss</name>
    <name type="synonym">Lycopodium complanatum</name>
    <dbReference type="NCBI Taxonomy" id="34168"/>
    <lineage>
        <taxon>Eukaryota</taxon>
        <taxon>Viridiplantae</taxon>
        <taxon>Streptophyta</taxon>
        <taxon>Embryophyta</taxon>
        <taxon>Tracheophyta</taxon>
        <taxon>Lycopodiopsida</taxon>
        <taxon>Lycopodiales</taxon>
        <taxon>Lycopodiaceae</taxon>
        <taxon>Lycopodioideae</taxon>
        <taxon>Diphasiastrum</taxon>
    </lineage>
</organism>